<dbReference type="AlphaFoldDB" id="A0A1B1NSF0"/>
<dbReference type="FunFam" id="3.40.50.10490:FF:000004">
    <property type="entry name" value="Glucose-6-phosphate isomerase"/>
    <property type="match status" value="1"/>
</dbReference>
<dbReference type="GO" id="GO:0006096">
    <property type="term" value="P:glycolytic process"/>
    <property type="evidence" value="ECO:0007669"/>
    <property type="project" value="UniProtKB-UniRule"/>
</dbReference>
<dbReference type="InterPro" id="IPR023096">
    <property type="entry name" value="G6P_Isomerase_C"/>
</dbReference>
<dbReference type="GO" id="GO:0051156">
    <property type="term" value="P:glucose 6-phosphate metabolic process"/>
    <property type="evidence" value="ECO:0007669"/>
    <property type="project" value="TreeGrafter"/>
</dbReference>
<keyword evidence="3 7" id="KW-0312">Gluconeogenesis</keyword>
<dbReference type="STRING" id="45658.VSVS12_02879"/>
<keyword evidence="4 7" id="KW-0324">Glycolysis</keyword>
<evidence type="ECO:0000256" key="5">
    <source>
        <dbReference type="ARBA" id="ARBA00023235"/>
    </source>
</evidence>
<dbReference type="InterPro" id="IPR035482">
    <property type="entry name" value="SIS_PGI_2"/>
</dbReference>
<dbReference type="Proteomes" id="UP000092528">
    <property type="component" value="Chromosome 1"/>
</dbReference>
<dbReference type="Gene3D" id="3.40.50.10490">
    <property type="entry name" value="Glucose-6-phosphate isomerase like protein, domain 1"/>
    <property type="match status" value="2"/>
</dbReference>
<dbReference type="PROSITE" id="PS00174">
    <property type="entry name" value="P_GLUCOSE_ISOMERASE_2"/>
    <property type="match status" value="1"/>
</dbReference>
<dbReference type="GO" id="GO:0005829">
    <property type="term" value="C:cytosol"/>
    <property type="evidence" value="ECO:0007669"/>
    <property type="project" value="TreeGrafter"/>
</dbReference>
<feature type="active site" description="Proton donor" evidence="7">
    <location>
        <position position="356"/>
    </location>
</feature>
<dbReference type="PROSITE" id="PS00765">
    <property type="entry name" value="P_GLUCOSE_ISOMERASE_1"/>
    <property type="match status" value="1"/>
</dbReference>
<evidence type="ECO:0000313" key="9">
    <source>
        <dbReference type="EMBL" id="ANU35275.1"/>
    </source>
</evidence>
<evidence type="ECO:0000256" key="4">
    <source>
        <dbReference type="ARBA" id="ARBA00023152"/>
    </source>
</evidence>
<dbReference type="Pfam" id="PF00342">
    <property type="entry name" value="PGI"/>
    <property type="match status" value="1"/>
</dbReference>
<dbReference type="GO" id="GO:0097367">
    <property type="term" value="F:carbohydrate derivative binding"/>
    <property type="evidence" value="ECO:0007669"/>
    <property type="project" value="InterPro"/>
</dbReference>
<evidence type="ECO:0000256" key="6">
    <source>
        <dbReference type="ARBA" id="ARBA00029321"/>
    </source>
</evidence>
<gene>
    <name evidence="7" type="primary">pgi</name>
    <name evidence="9" type="ORF">VSVS05_00120</name>
</gene>
<feature type="active site" evidence="7">
    <location>
        <position position="515"/>
    </location>
</feature>
<evidence type="ECO:0000313" key="10">
    <source>
        <dbReference type="Proteomes" id="UP000092528"/>
    </source>
</evidence>
<keyword evidence="5 7" id="KW-0413">Isomerase</keyword>
<comment type="pathway">
    <text evidence="1 7 8">Carbohydrate degradation; glycolysis; D-glyceraldehyde 3-phosphate and glycerone phosphate from D-glucose: step 2/4.</text>
</comment>
<dbReference type="GeneID" id="96871853"/>
<dbReference type="CDD" id="cd05015">
    <property type="entry name" value="SIS_PGI_1"/>
    <property type="match status" value="1"/>
</dbReference>
<dbReference type="UniPathway" id="UPA00138"/>
<protein>
    <recommendedName>
        <fullName evidence="7">Glucose-6-phosphate isomerase</fullName>
        <shortName evidence="7">GPI</shortName>
        <ecNumber evidence="7">5.3.1.9</ecNumber>
    </recommendedName>
    <alternativeName>
        <fullName evidence="7">Phosphoglucose isomerase</fullName>
        <shortName evidence="7">PGI</shortName>
    </alternativeName>
    <alternativeName>
        <fullName evidence="7">Phosphohexose isomerase</fullName>
        <shortName evidence="7">PHI</shortName>
    </alternativeName>
</protein>
<evidence type="ECO:0000256" key="1">
    <source>
        <dbReference type="ARBA" id="ARBA00004926"/>
    </source>
</evidence>
<evidence type="ECO:0000256" key="7">
    <source>
        <dbReference type="HAMAP-Rule" id="MF_00473"/>
    </source>
</evidence>
<evidence type="ECO:0000256" key="3">
    <source>
        <dbReference type="ARBA" id="ARBA00022432"/>
    </source>
</evidence>
<proteinExistence type="inferred from homology"/>
<dbReference type="KEGG" id="vsc:VSVS12_02879"/>
<keyword evidence="10" id="KW-1185">Reference proteome</keyword>
<dbReference type="PANTHER" id="PTHR11469:SF1">
    <property type="entry name" value="GLUCOSE-6-PHOSPHATE ISOMERASE"/>
    <property type="match status" value="1"/>
</dbReference>
<dbReference type="PRINTS" id="PR00662">
    <property type="entry name" value="G6PISOMERASE"/>
</dbReference>
<comment type="catalytic activity">
    <reaction evidence="6 7 8">
        <text>alpha-D-glucose 6-phosphate = beta-D-fructose 6-phosphate</text>
        <dbReference type="Rhea" id="RHEA:11816"/>
        <dbReference type="ChEBI" id="CHEBI:57634"/>
        <dbReference type="ChEBI" id="CHEBI:58225"/>
        <dbReference type="EC" id="5.3.1.9"/>
    </reaction>
</comment>
<evidence type="ECO:0000256" key="2">
    <source>
        <dbReference type="ARBA" id="ARBA00006604"/>
    </source>
</evidence>
<comment type="similarity">
    <text evidence="2 7 8">Belongs to the GPI family.</text>
</comment>
<keyword evidence="7" id="KW-0963">Cytoplasm</keyword>
<organism evidence="9 10">
    <name type="scientific">Vibrio scophthalmi</name>
    <dbReference type="NCBI Taxonomy" id="45658"/>
    <lineage>
        <taxon>Bacteria</taxon>
        <taxon>Pseudomonadati</taxon>
        <taxon>Pseudomonadota</taxon>
        <taxon>Gammaproteobacteria</taxon>
        <taxon>Vibrionales</taxon>
        <taxon>Vibrionaceae</taxon>
        <taxon>Vibrio</taxon>
    </lineage>
</organism>
<dbReference type="PROSITE" id="PS51463">
    <property type="entry name" value="P_GLUCOSE_ISOMERASE_3"/>
    <property type="match status" value="1"/>
</dbReference>
<dbReference type="NCBIfam" id="NF001211">
    <property type="entry name" value="PRK00179.1"/>
    <property type="match status" value="1"/>
</dbReference>
<dbReference type="InterPro" id="IPR035476">
    <property type="entry name" value="SIS_PGI_1"/>
</dbReference>
<dbReference type="PATRIC" id="fig|45658.6.peg.2833"/>
<accession>A0A1B1NSF0</accession>
<reference evidence="9 10" key="1">
    <citation type="submission" date="2016-07" db="EMBL/GenBank/DDBJ databases">
        <title>Genome sequencing of Vibrio scophthalmi strain VS-05, an isolated from Paralichthys olivaceus.</title>
        <authorList>
            <person name="Han H.-J."/>
        </authorList>
    </citation>
    <scope>NUCLEOTIDE SEQUENCE [LARGE SCALE GENOMIC DNA]</scope>
    <source>
        <strain evidence="9 10">VS-05</strain>
    </source>
</reference>
<dbReference type="EC" id="5.3.1.9" evidence="7"/>
<evidence type="ECO:0000256" key="8">
    <source>
        <dbReference type="RuleBase" id="RU000612"/>
    </source>
</evidence>
<dbReference type="RefSeq" id="WP_005592756.1">
    <property type="nucleotide sequence ID" value="NZ_CP016307.1"/>
</dbReference>
<dbReference type="InterPro" id="IPR018189">
    <property type="entry name" value="Phosphoglucose_isomerase_CS"/>
</dbReference>
<dbReference type="GO" id="GO:0048029">
    <property type="term" value="F:monosaccharide binding"/>
    <property type="evidence" value="ECO:0007669"/>
    <property type="project" value="TreeGrafter"/>
</dbReference>
<comment type="pathway">
    <text evidence="7">Carbohydrate biosynthesis; gluconeogenesis.</text>
</comment>
<dbReference type="EMBL" id="CP016414">
    <property type="protein sequence ID" value="ANU35275.1"/>
    <property type="molecule type" value="Genomic_DNA"/>
</dbReference>
<dbReference type="CDD" id="cd05016">
    <property type="entry name" value="SIS_PGI_2"/>
    <property type="match status" value="1"/>
</dbReference>
<sequence>MLKNINPTQTQAWKALTAHFESAQDMDLAELFAQDAARFDKFSTRFGDDLLIDYSKNLINQETLQHLFALAKETDLQSAIEAMFSGEAINKTEDRAVLHTALRNRSDKPVMVDGQDVMPAINAVLAKMELFTHRIVSGDWKGYTGKEITDVVNIGIGGSDLGPYMVAEALAPYKTRLNMHFVSNVDGTHIVETLKKVNPETTLFLIASKTFTTQETMTNAHTARDWFLAEAGDEAHVAKHFAALSTNATSVAEFGIDTDNMFEFWDWVGGRYSLWSAIGLSISLAVGYDNFVELLEGAHEMDNHFAETELENNIPVILALIGLWYNNFHGAESEAILPYDQYMHRFAAYFQQGNMESNGKYVDRNGEAVTYQTGPIIWGEPGTNGQHAFYQLIHQGTKIIPCDFIAPALSHNPAGDHHQKLMSNFFAQTEALAFGKSAETVKAEFAQAGKSDAEMAELVPFKVFEGNRPTNSILVKQITPRTLGNLIAMYEHKIFTQGVIWNIFSFDQWGVELGKQLANQILPELADATEISSHDSSTNGLINAFKAFKA</sequence>
<name>A0A1B1NSF0_9VIBR</name>
<dbReference type="UniPathway" id="UPA00109">
    <property type="reaction ID" value="UER00181"/>
</dbReference>
<dbReference type="GO" id="GO:0006094">
    <property type="term" value="P:gluconeogenesis"/>
    <property type="evidence" value="ECO:0007669"/>
    <property type="project" value="UniProtKB-UniRule"/>
</dbReference>
<dbReference type="HAMAP" id="MF_00473">
    <property type="entry name" value="G6P_isomerase"/>
    <property type="match status" value="1"/>
</dbReference>
<dbReference type="Gene3D" id="1.10.1390.10">
    <property type="match status" value="1"/>
</dbReference>
<comment type="function">
    <text evidence="7">Catalyzes the reversible isomerization of glucose-6-phosphate to fructose-6-phosphate.</text>
</comment>
<dbReference type="SUPFAM" id="SSF53697">
    <property type="entry name" value="SIS domain"/>
    <property type="match status" value="1"/>
</dbReference>
<comment type="subcellular location">
    <subcellularLocation>
        <location evidence="7">Cytoplasm</location>
    </subcellularLocation>
</comment>
<dbReference type="InterPro" id="IPR046348">
    <property type="entry name" value="SIS_dom_sf"/>
</dbReference>
<dbReference type="InterPro" id="IPR001672">
    <property type="entry name" value="G6P_Isomerase"/>
</dbReference>
<dbReference type="FunFam" id="1.10.1390.10:FF:000001">
    <property type="entry name" value="Glucose-6-phosphate isomerase"/>
    <property type="match status" value="1"/>
</dbReference>
<dbReference type="PANTHER" id="PTHR11469">
    <property type="entry name" value="GLUCOSE-6-PHOSPHATE ISOMERASE"/>
    <property type="match status" value="1"/>
</dbReference>
<feature type="active site" evidence="7">
    <location>
        <position position="387"/>
    </location>
</feature>
<dbReference type="GO" id="GO:0004347">
    <property type="term" value="F:glucose-6-phosphate isomerase activity"/>
    <property type="evidence" value="ECO:0007669"/>
    <property type="project" value="UniProtKB-UniRule"/>
</dbReference>